<keyword evidence="2" id="KW-1185">Reference proteome</keyword>
<accession>A0A8T1MS81</accession>
<sequence>MNNDGGDGAGHRWPKVQINKGISCISDPGFSCTFVRRHLYSQQFFKNKFRIFGRACFLTSIENRIKLRQNKVSCASLAISFPFYIRFTSRYSTHVEQIHTGH</sequence>
<dbReference type="Proteomes" id="UP000286415">
    <property type="component" value="Unassembled WGS sequence"/>
</dbReference>
<dbReference type="AlphaFoldDB" id="A0A8T1MS81"/>
<reference evidence="1 2" key="2">
    <citation type="journal article" date="2021" name="Genomics">
        <title>High-quality reference genome for Clonorchis sinensis.</title>
        <authorList>
            <person name="Young N.D."/>
            <person name="Stroehlein A.J."/>
            <person name="Kinkar L."/>
            <person name="Wang T."/>
            <person name="Sohn W.M."/>
            <person name="Chang B.C.H."/>
            <person name="Kaur P."/>
            <person name="Weisz D."/>
            <person name="Dudchenko O."/>
            <person name="Aiden E.L."/>
            <person name="Korhonen P.K."/>
            <person name="Gasser R.B."/>
        </authorList>
    </citation>
    <scope>NUCLEOTIDE SEQUENCE [LARGE SCALE GENOMIC DNA]</scope>
    <source>
        <strain evidence="1">Cs-k2</strain>
    </source>
</reference>
<comment type="caution">
    <text evidence="1">The sequence shown here is derived from an EMBL/GenBank/DDBJ whole genome shotgun (WGS) entry which is preliminary data.</text>
</comment>
<protein>
    <submittedName>
        <fullName evidence="1">Uncharacterized protein</fullName>
    </submittedName>
</protein>
<name>A0A8T1MS81_CLOSI</name>
<reference evidence="1 2" key="1">
    <citation type="journal article" date="2018" name="Biotechnol. Adv.">
        <title>Improved genomic resources and new bioinformatic workflow for the carcinogenic parasite Clonorchis sinensis: Biotechnological implications.</title>
        <authorList>
            <person name="Wang D."/>
            <person name="Korhonen P.K."/>
            <person name="Gasser R.B."/>
            <person name="Young N.D."/>
        </authorList>
    </citation>
    <scope>NUCLEOTIDE SEQUENCE [LARGE SCALE GENOMIC DNA]</scope>
    <source>
        <strain evidence="1">Cs-k2</strain>
    </source>
</reference>
<gene>
    <name evidence="1" type="ORF">CSKR_201627</name>
</gene>
<evidence type="ECO:0000313" key="2">
    <source>
        <dbReference type="Proteomes" id="UP000286415"/>
    </source>
</evidence>
<proteinExistence type="predicted"/>
<evidence type="ECO:0000313" key="1">
    <source>
        <dbReference type="EMBL" id="KAG5452237.1"/>
    </source>
</evidence>
<dbReference type="EMBL" id="NIRI02000042">
    <property type="protein sequence ID" value="KAG5452237.1"/>
    <property type="molecule type" value="Genomic_DNA"/>
</dbReference>
<organism evidence="1 2">
    <name type="scientific">Clonorchis sinensis</name>
    <name type="common">Chinese liver fluke</name>
    <dbReference type="NCBI Taxonomy" id="79923"/>
    <lineage>
        <taxon>Eukaryota</taxon>
        <taxon>Metazoa</taxon>
        <taxon>Spiralia</taxon>
        <taxon>Lophotrochozoa</taxon>
        <taxon>Platyhelminthes</taxon>
        <taxon>Trematoda</taxon>
        <taxon>Digenea</taxon>
        <taxon>Opisthorchiida</taxon>
        <taxon>Opisthorchiata</taxon>
        <taxon>Opisthorchiidae</taxon>
        <taxon>Clonorchis</taxon>
    </lineage>
</organism>